<dbReference type="AlphaFoldDB" id="A0AAJ6UQX5"/>
<accession>A0AAJ6UQX5</accession>
<organism evidence="12 13">
    <name type="scientific">Populus euphratica</name>
    <name type="common">Euphrates poplar</name>
    <dbReference type="NCBI Taxonomy" id="75702"/>
    <lineage>
        <taxon>Eukaryota</taxon>
        <taxon>Viridiplantae</taxon>
        <taxon>Streptophyta</taxon>
        <taxon>Embryophyta</taxon>
        <taxon>Tracheophyta</taxon>
        <taxon>Spermatophyta</taxon>
        <taxon>Magnoliopsida</taxon>
        <taxon>eudicotyledons</taxon>
        <taxon>Gunneridae</taxon>
        <taxon>Pentapetalae</taxon>
        <taxon>rosids</taxon>
        <taxon>fabids</taxon>
        <taxon>Malpighiales</taxon>
        <taxon>Salicaceae</taxon>
        <taxon>Saliceae</taxon>
        <taxon>Populus</taxon>
    </lineage>
</organism>
<feature type="compositionally biased region" description="Basic and acidic residues" evidence="11">
    <location>
        <begin position="315"/>
        <end position="337"/>
    </location>
</feature>
<dbReference type="Proteomes" id="UP000694918">
    <property type="component" value="Unplaced"/>
</dbReference>
<dbReference type="GO" id="GO:0051301">
    <property type="term" value="P:cell division"/>
    <property type="evidence" value="ECO:0007669"/>
    <property type="project" value="UniProtKB-KW"/>
</dbReference>
<dbReference type="SUPFAM" id="SSF48371">
    <property type="entry name" value="ARM repeat"/>
    <property type="match status" value="1"/>
</dbReference>
<feature type="compositionally biased region" description="Basic and acidic residues" evidence="11">
    <location>
        <begin position="466"/>
        <end position="491"/>
    </location>
</feature>
<feature type="compositionally biased region" description="Basic and acidic residues" evidence="11">
    <location>
        <begin position="370"/>
        <end position="380"/>
    </location>
</feature>
<dbReference type="InterPro" id="IPR039776">
    <property type="entry name" value="Pds5"/>
</dbReference>
<feature type="compositionally biased region" description="Polar residues" evidence="11">
    <location>
        <begin position="854"/>
        <end position="865"/>
    </location>
</feature>
<dbReference type="Gene3D" id="1.25.10.10">
    <property type="entry name" value="Leucine-rich Repeat Variant"/>
    <property type="match status" value="1"/>
</dbReference>
<dbReference type="Gene3D" id="2.30.30.140">
    <property type="match status" value="1"/>
</dbReference>
<keyword evidence="5" id="KW-0227">DNA damage</keyword>
<evidence type="ECO:0000256" key="5">
    <source>
        <dbReference type="ARBA" id="ARBA00022763"/>
    </source>
</evidence>
<evidence type="ECO:0000256" key="6">
    <source>
        <dbReference type="ARBA" id="ARBA00022776"/>
    </source>
</evidence>
<keyword evidence="4" id="KW-0677">Repeat</keyword>
<comment type="similarity">
    <text evidence="2">Belongs to the PDS5 family.</text>
</comment>
<feature type="region of interest" description="Disordered" evidence="11">
    <location>
        <begin position="315"/>
        <end position="503"/>
    </location>
</feature>
<feature type="region of interest" description="Disordered" evidence="11">
    <location>
        <begin position="677"/>
        <end position="865"/>
    </location>
</feature>
<evidence type="ECO:0000313" key="13">
    <source>
        <dbReference type="RefSeq" id="XP_011034537.1"/>
    </source>
</evidence>
<dbReference type="RefSeq" id="XP_011034537.1">
    <property type="nucleotide sequence ID" value="XM_011036235.1"/>
</dbReference>
<keyword evidence="3" id="KW-0132">Cell division</keyword>
<dbReference type="InterPro" id="IPR011989">
    <property type="entry name" value="ARM-like"/>
</dbReference>
<dbReference type="Pfam" id="PF20168">
    <property type="entry name" value="PDS5"/>
    <property type="match status" value="1"/>
</dbReference>
<feature type="region of interest" description="Disordered" evidence="11">
    <location>
        <begin position="549"/>
        <end position="613"/>
    </location>
</feature>
<feature type="compositionally biased region" description="Polar residues" evidence="11">
    <location>
        <begin position="816"/>
        <end position="828"/>
    </location>
</feature>
<dbReference type="GO" id="GO:0009556">
    <property type="term" value="P:microsporogenesis"/>
    <property type="evidence" value="ECO:0007669"/>
    <property type="project" value="UniProtKB-ARBA"/>
</dbReference>
<keyword evidence="8" id="KW-0539">Nucleus</keyword>
<evidence type="ECO:0000256" key="1">
    <source>
        <dbReference type="ARBA" id="ARBA00004123"/>
    </source>
</evidence>
<name>A0AAJ6UQX5_POPEU</name>
<reference evidence="13" key="1">
    <citation type="submission" date="2025-08" db="UniProtKB">
        <authorList>
            <consortium name="RefSeq"/>
        </authorList>
    </citation>
    <scope>IDENTIFICATION</scope>
</reference>
<dbReference type="GeneID" id="105132632"/>
<evidence type="ECO:0000256" key="8">
    <source>
        <dbReference type="ARBA" id="ARBA00023242"/>
    </source>
</evidence>
<dbReference type="GO" id="GO:0006281">
    <property type="term" value="P:DNA repair"/>
    <property type="evidence" value="ECO:0007669"/>
    <property type="project" value="UniProtKB-KW"/>
</dbReference>
<dbReference type="PANTHER" id="PTHR12663:SF69">
    <property type="entry name" value="SISTER CHROMATID COHESION PROTEIN PDS5 HOMOLOG E"/>
    <property type="match status" value="1"/>
</dbReference>
<dbReference type="GO" id="GO:0000785">
    <property type="term" value="C:chromatin"/>
    <property type="evidence" value="ECO:0007669"/>
    <property type="project" value="TreeGrafter"/>
</dbReference>
<feature type="compositionally biased region" description="Polar residues" evidence="11">
    <location>
        <begin position="398"/>
        <end position="429"/>
    </location>
</feature>
<dbReference type="GO" id="GO:0005634">
    <property type="term" value="C:nucleus"/>
    <property type="evidence" value="ECO:0007669"/>
    <property type="project" value="UniProtKB-SubCell"/>
</dbReference>
<dbReference type="PANTHER" id="PTHR12663">
    <property type="entry name" value="ANDROGEN INDUCED INHIBITOR OF PROLIFERATION AS3 / PDS5-RELATED"/>
    <property type="match status" value="1"/>
</dbReference>
<sequence>MPYSETELQERLKEAGKSLLNPPSSVDDLLDMLDKLERFLANVEQAPPRSMQDALLPTMKALISSALLRHSDEDVRFAVASCMSEITRITAPDAPYNDDQMKEIFQLTVASFEKLSQTSGHCYTKAVSILENVARVRSCLVMLDLELDELIIEMFQHFLKFIRSNHPKTVILAMETIMTLVIDESEEISAELLTLLLASVKKQNQSVSPIAWELGERVITNSAAKLKPYLKEAVQSTDILLDEYAPIVASIFQDDSCTLEGDYSNLSGEHLGEIFEGKDVIPKSKASKGTASTRNAGTVKKDTASKMLDPCFLTEHSKSTDAQDKAEPKVRLEKEPKTVPSKRGWKPNSLMNPEEGYDPWFNTGRKTTKLPREKHHDKGTDVLSSETPVSKKVALSSKHLSVTKPTGFTTKTGQISGSSSLSPQQQISAGSHPKGSRPKKKGISMNEDADPSPLSLSKSESVSAQVEERAPESDDIIWIKRSKETSDSEAKKQKHLRKVGLGSKITKKISLSSGHVVSAKKSVVLSEPEKKPHHQSIVIAVRRFNKHSLSVPTDSKKKRSLDGTSDEDVKEAFRDKKVKSLHGEGSYLEETPKTKLKRKRTPRKEVSSGTPDLSEQLVGSKIKVWWPMDKRFYEGVVDSYDPIKKKHRVLYADGDEEKLNLKRQRWELIKDDIFPVQEQEIDVPKAATSSDGLQKAKCETKSESRKRSKALSSSKRSRVANISKTRARRSAYGAVPNEPILVNKPADHDTSGSGSGSEDDGKNKPGSDSGSEDDGENSTVKLKIDNPLPDINSKQAMPETVNPSDNGSPKAGTEYCSFNSEQTTSVGVTPSKDGSSKGDDESHGSDGSTREQQGEVSSSFSPETE</sequence>
<protein>
    <submittedName>
        <fullName evidence="13">Uncharacterized protein LOC105132632 isoform X3</fullName>
    </submittedName>
</protein>
<dbReference type="FunFam" id="2.30.30.140:FF:000033">
    <property type="entry name" value="Binding protein"/>
    <property type="match status" value="1"/>
</dbReference>
<comment type="function">
    <text evidence="10">Cohesin cofactor dispensable during the meiotic division but playing an important role in DNA repair by homologous recombination (HR) probably by helping SMC5/SMC6 complex. Regulator of sister chromatid cohesion in mitosis which may stabilize cohesin complex association with chromatin. May couple sister chromatid cohesion during mitosis to DNA replication. Cohesion ensures that chromosome partitioning is accurate in both meiotic and mitotic cells and plays an important role in DNA repair.</text>
</comment>
<evidence type="ECO:0000256" key="3">
    <source>
        <dbReference type="ARBA" id="ARBA00022618"/>
    </source>
</evidence>
<keyword evidence="6" id="KW-0498">Mitosis</keyword>
<dbReference type="GO" id="GO:0035825">
    <property type="term" value="P:homologous recombination"/>
    <property type="evidence" value="ECO:0007669"/>
    <property type="project" value="UniProtKB-ARBA"/>
</dbReference>
<feature type="compositionally biased region" description="Low complexity" evidence="11">
    <location>
        <begin position="451"/>
        <end position="463"/>
    </location>
</feature>
<evidence type="ECO:0000256" key="7">
    <source>
        <dbReference type="ARBA" id="ARBA00023204"/>
    </source>
</evidence>
<gene>
    <name evidence="13" type="primary">LOC105132632</name>
</gene>
<keyword evidence="12" id="KW-1185">Reference proteome</keyword>
<keyword evidence="7" id="KW-0234">DNA repair</keyword>
<feature type="compositionally biased region" description="Basic and acidic residues" evidence="11">
    <location>
        <begin position="834"/>
        <end position="853"/>
    </location>
</feature>
<keyword evidence="9" id="KW-0131">Cell cycle</keyword>
<comment type="subcellular location">
    <subcellularLocation>
        <location evidence="1">Nucleus</location>
    </subcellularLocation>
</comment>
<dbReference type="CDD" id="cd20404">
    <property type="entry name" value="Tudor_Agenet_AtEML-like"/>
    <property type="match status" value="1"/>
</dbReference>
<feature type="compositionally biased region" description="Basic and acidic residues" evidence="11">
    <location>
        <begin position="694"/>
        <end position="705"/>
    </location>
</feature>
<evidence type="ECO:0000313" key="12">
    <source>
        <dbReference type="Proteomes" id="UP000694918"/>
    </source>
</evidence>
<evidence type="ECO:0000256" key="9">
    <source>
        <dbReference type="ARBA" id="ARBA00023306"/>
    </source>
</evidence>
<evidence type="ECO:0000256" key="4">
    <source>
        <dbReference type="ARBA" id="ARBA00022737"/>
    </source>
</evidence>
<evidence type="ECO:0000256" key="11">
    <source>
        <dbReference type="SAM" id="MobiDB-lite"/>
    </source>
</evidence>
<evidence type="ECO:0000256" key="10">
    <source>
        <dbReference type="ARBA" id="ARBA00058864"/>
    </source>
</evidence>
<dbReference type="SUPFAM" id="SSF63748">
    <property type="entry name" value="Tudor/PWWP/MBT"/>
    <property type="match status" value="1"/>
</dbReference>
<proteinExistence type="inferred from homology"/>
<dbReference type="InterPro" id="IPR016024">
    <property type="entry name" value="ARM-type_fold"/>
</dbReference>
<evidence type="ECO:0000256" key="2">
    <source>
        <dbReference type="ARBA" id="ARBA00006254"/>
    </source>
</evidence>
<dbReference type="GO" id="GO:0007064">
    <property type="term" value="P:mitotic sister chromatid cohesion"/>
    <property type="evidence" value="ECO:0007669"/>
    <property type="project" value="InterPro"/>
</dbReference>